<evidence type="ECO:0000259" key="9">
    <source>
        <dbReference type="Pfam" id="PF04413"/>
    </source>
</evidence>
<evidence type="ECO:0000313" key="10">
    <source>
        <dbReference type="EMBL" id="RBL88285.1"/>
    </source>
</evidence>
<keyword evidence="4 8" id="KW-0808">Transferase</keyword>
<comment type="catalytic activity">
    <reaction evidence="6 8">
        <text>lipid IVA (E. coli) + CMP-3-deoxy-beta-D-manno-octulosonate = alpha-Kdo-(2-&gt;6)-lipid IVA (E. coli) + CMP + H(+)</text>
        <dbReference type="Rhea" id="RHEA:28066"/>
        <dbReference type="ChEBI" id="CHEBI:15378"/>
        <dbReference type="ChEBI" id="CHEBI:58603"/>
        <dbReference type="ChEBI" id="CHEBI:60364"/>
        <dbReference type="ChEBI" id="CHEBI:60377"/>
        <dbReference type="ChEBI" id="CHEBI:85987"/>
        <dbReference type="EC" id="2.4.99.12"/>
    </reaction>
</comment>
<feature type="domain" description="3-deoxy-D-manno-octulosonic-acid transferase N-terminal" evidence="9">
    <location>
        <begin position="38"/>
        <end position="209"/>
    </location>
</feature>
<dbReference type="GO" id="GO:0005886">
    <property type="term" value="C:plasma membrane"/>
    <property type="evidence" value="ECO:0007669"/>
    <property type="project" value="UniProtKB-SubCell"/>
</dbReference>
<dbReference type="PANTHER" id="PTHR42755:SF1">
    <property type="entry name" value="3-DEOXY-D-MANNO-OCTULOSONIC ACID TRANSFERASE, MITOCHONDRIAL-RELATED"/>
    <property type="match status" value="1"/>
</dbReference>
<evidence type="ECO:0000256" key="2">
    <source>
        <dbReference type="ARBA" id="ARBA00012621"/>
    </source>
</evidence>
<dbReference type="InterPro" id="IPR007507">
    <property type="entry name" value="Glycos_transf_N"/>
</dbReference>
<dbReference type="InterPro" id="IPR038107">
    <property type="entry name" value="Glycos_transf_N_sf"/>
</dbReference>
<comment type="function">
    <text evidence="8">Involved in lipopolysaccharide (LPS) biosynthesis. Catalyzes the transfer of 3-deoxy-D-manno-octulosonate (Kdo) residue(s) from CMP-Kdo to lipid IV(A), the tetraacyldisaccharide-1,4'-bisphosphate precursor of lipid A.</text>
</comment>
<comment type="similarity">
    <text evidence="8">Belongs to the glycosyltransferase group 1 family.</text>
</comment>
<dbReference type="EC" id="2.4.99.12" evidence="2 8"/>
<dbReference type="GO" id="GO:0009244">
    <property type="term" value="P:lipopolysaccharide core region biosynthetic process"/>
    <property type="evidence" value="ECO:0007669"/>
    <property type="project" value="UniProtKB-UniRule"/>
</dbReference>
<dbReference type="UniPathway" id="UPA00958"/>
<dbReference type="PANTHER" id="PTHR42755">
    <property type="entry name" value="3-DEOXY-MANNO-OCTULOSONATE CYTIDYLYLTRANSFERASE"/>
    <property type="match status" value="1"/>
</dbReference>
<dbReference type="Pfam" id="PF04413">
    <property type="entry name" value="Glycos_transf_N"/>
    <property type="match status" value="1"/>
</dbReference>
<dbReference type="SUPFAM" id="SSF53756">
    <property type="entry name" value="UDP-Glycosyltransferase/glycogen phosphorylase"/>
    <property type="match status" value="1"/>
</dbReference>
<protein>
    <recommendedName>
        <fullName evidence="3 8">3-deoxy-D-manno-octulosonic acid transferase</fullName>
        <shortName evidence="8">Kdo transferase</shortName>
        <ecNumber evidence="2 8">2.4.99.12</ecNumber>
    </recommendedName>
    <alternativeName>
        <fullName evidence="5 8">Lipid IV(A) 3-deoxy-D-manno-octulosonic acid transferase</fullName>
    </alternativeName>
</protein>
<dbReference type="AlphaFoldDB" id="A0A365XRS2"/>
<comment type="subcellular location">
    <subcellularLocation>
        <location evidence="8">Cell membrane</location>
    </subcellularLocation>
</comment>
<dbReference type="RefSeq" id="WP_113617036.1">
    <property type="nucleotide sequence ID" value="NZ_QFFJ01000002.1"/>
</dbReference>
<evidence type="ECO:0000313" key="11">
    <source>
        <dbReference type="Proteomes" id="UP000253410"/>
    </source>
</evidence>
<evidence type="ECO:0000256" key="7">
    <source>
        <dbReference type="PIRSR" id="PIRSR639901-1"/>
    </source>
</evidence>
<dbReference type="Gene3D" id="3.40.50.2000">
    <property type="entry name" value="Glycogen Phosphorylase B"/>
    <property type="match status" value="1"/>
</dbReference>
<dbReference type="Proteomes" id="UP000253410">
    <property type="component" value="Unassembled WGS sequence"/>
</dbReference>
<comment type="pathway">
    <text evidence="1 8">Bacterial outer membrane biogenesis; LPS core biosynthesis.</text>
</comment>
<accession>A0A365XRS2</accession>
<sequence>MLAKAIYNIGIRLYKAGVCLAAMGGKKKASLWLKGRQDWQTRMRQAGLGQHPVIWIHAASLGEFEQGRPVLEALRLRYPGYKILLTFFSPSGYEVRKDYPGADYVFYLPLDTRRNARDFADIVKPSLAIFIKYEFWYHLLTELYIRKIPVLLVSGIFRQDQLFFKGYGGMFKQLLQQLTHIFVQNKNSLELLNGIGIHHASISGDTRFDRVAALLTEQQTLPLVTPFASHDKLLVAGSTWPEDEQLLASWWQQSSHPGLKLIIAPHEIHEGHIRQVKTLFPQAVTYSALKAGTADTDATVLIIDNIGMLTTLYRYANITYVGGGFGKDGIHNLLEPAAYSKPVIIGPEYSKYFEAVELVALHGALVVPELTNLQDYMNLLLNDPEFYEKTASIAGNYVKDNKGATEKILQYIQEKRFLSKE</sequence>
<dbReference type="OrthoDB" id="9789797at2"/>
<comment type="caution">
    <text evidence="10">The sequence shown here is derived from an EMBL/GenBank/DDBJ whole genome shotgun (WGS) entry which is preliminary data.</text>
</comment>
<evidence type="ECO:0000256" key="1">
    <source>
        <dbReference type="ARBA" id="ARBA00004713"/>
    </source>
</evidence>
<keyword evidence="8" id="KW-0448">Lipopolysaccharide biosynthesis</keyword>
<evidence type="ECO:0000256" key="6">
    <source>
        <dbReference type="ARBA" id="ARBA00049183"/>
    </source>
</evidence>
<organism evidence="10 11">
    <name type="scientific">Chitinophaga flava</name>
    <dbReference type="NCBI Taxonomy" id="2259036"/>
    <lineage>
        <taxon>Bacteria</taxon>
        <taxon>Pseudomonadati</taxon>
        <taxon>Bacteroidota</taxon>
        <taxon>Chitinophagia</taxon>
        <taxon>Chitinophagales</taxon>
        <taxon>Chitinophagaceae</taxon>
        <taxon>Chitinophaga</taxon>
    </lineage>
</organism>
<dbReference type="EMBL" id="QFFJ01000002">
    <property type="protein sequence ID" value="RBL88285.1"/>
    <property type="molecule type" value="Genomic_DNA"/>
</dbReference>
<name>A0A365XRS2_9BACT</name>
<keyword evidence="11" id="KW-1185">Reference proteome</keyword>
<reference evidence="10 11" key="1">
    <citation type="submission" date="2018-05" db="EMBL/GenBank/DDBJ databases">
        <title>Chitinophaga sp. K3CV102501T nov., isolated from isolated from a monsoon evergreen broad-leaved forest soil.</title>
        <authorList>
            <person name="Lv Y."/>
        </authorList>
    </citation>
    <scope>NUCLEOTIDE SEQUENCE [LARGE SCALE GENOMIC DNA]</scope>
    <source>
        <strain evidence="10 11">GDMCC 1.1325</strain>
    </source>
</reference>
<dbReference type="InterPro" id="IPR039901">
    <property type="entry name" value="Kdotransferase"/>
</dbReference>
<evidence type="ECO:0000256" key="5">
    <source>
        <dbReference type="ARBA" id="ARBA00031445"/>
    </source>
</evidence>
<dbReference type="Gene3D" id="3.40.50.11720">
    <property type="entry name" value="3-Deoxy-D-manno-octulosonic-acid transferase, N-terminal domain"/>
    <property type="match status" value="1"/>
</dbReference>
<feature type="active site" description="Proton acceptor" evidence="7">
    <location>
        <position position="63"/>
    </location>
</feature>
<evidence type="ECO:0000256" key="3">
    <source>
        <dbReference type="ARBA" id="ARBA00019077"/>
    </source>
</evidence>
<dbReference type="GO" id="GO:0043842">
    <property type="term" value="F:Kdo transferase activity"/>
    <property type="evidence" value="ECO:0007669"/>
    <property type="project" value="UniProtKB-EC"/>
</dbReference>
<gene>
    <name evidence="10" type="ORF">DF182_16945</name>
</gene>
<keyword evidence="8" id="KW-1003">Cell membrane</keyword>
<evidence type="ECO:0000256" key="4">
    <source>
        <dbReference type="ARBA" id="ARBA00022679"/>
    </source>
</evidence>
<proteinExistence type="inferred from homology"/>
<evidence type="ECO:0000256" key="8">
    <source>
        <dbReference type="RuleBase" id="RU365103"/>
    </source>
</evidence>
<dbReference type="GO" id="GO:0009245">
    <property type="term" value="P:lipid A biosynthetic process"/>
    <property type="evidence" value="ECO:0007669"/>
    <property type="project" value="TreeGrafter"/>
</dbReference>
<keyword evidence="8" id="KW-0472">Membrane</keyword>